<sequence length="422" mass="46689">MDADHLLRMRYARSLDAQREAQRYETFRSLFIAGGPPSVIPVTQREPSYAQETRVPLNDMYADPRPNANYVDEAAAPSFGEDKENILGGERSQTVDLHSSKSPLTEPVAAQRPCAHVTRAMSATRKVTRAAQTSIHAAAVSSPLLSNGHVRARYKPLLSGQSIQRQAPSASLRQRTPEIEETDASNLCPASQSSWDLSKAMIPAFVLRPAAAAISSTRVTRDITSTILGGSAQANSPRPLYGEDQLYIDSLLSPHAPAGPGLPGLLFHLGEYNAESPVHVFVGTGSSSLHQYCGRYVLVDAGRRNGRMTLRDWHELSADVRKLWVHRLATFATLARMRLRARLGRRPTREEQYNELGDGAYRNASVLQSAFDKGEERLHVVGLRCVGYDMNLQTQLGQFMQLENGSRKRKRVDDNDDGEFVR</sequence>
<name>A0ACB8TE90_9AGAM</name>
<gene>
    <name evidence="1" type="ORF">BV25DRAFT_1912785</name>
</gene>
<accession>A0ACB8TE90</accession>
<proteinExistence type="predicted"/>
<comment type="caution">
    <text evidence="1">The sequence shown here is derived from an EMBL/GenBank/DDBJ whole genome shotgun (WGS) entry which is preliminary data.</text>
</comment>
<evidence type="ECO:0000313" key="1">
    <source>
        <dbReference type="EMBL" id="KAI0066752.1"/>
    </source>
</evidence>
<reference evidence="1" key="1">
    <citation type="submission" date="2021-03" db="EMBL/GenBank/DDBJ databases">
        <authorList>
            <consortium name="DOE Joint Genome Institute"/>
            <person name="Ahrendt S."/>
            <person name="Looney B.P."/>
            <person name="Miyauchi S."/>
            <person name="Morin E."/>
            <person name="Drula E."/>
            <person name="Courty P.E."/>
            <person name="Chicoki N."/>
            <person name="Fauchery L."/>
            <person name="Kohler A."/>
            <person name="Kuo A."/>
            <person name="Labutti K."/>
            <person name="Pangilinan J."/>
            <person name="Lipzen A."/>
            <person name="Riley R."/>
            <person name="Andreopoulos W."/>
            <person name="He G."/>
            <person name="Johnson J."/>
            <person name="Barry K.W."/>
            <person name="Grigoriev I.V."/>
            <person name="Nagy L."/>
            <person name="Hibbett D."/>
            <person name="Henrissat B."/>
            <person name="Matheny P.B."/>
            <person name="Labbe J."/>
            <person name="Martin F."/>
        </authorList>
    </citation>
    <scope>NUCLEOTIDE SEQUENCE</scope>
    <source>
        <strain evidence="1">HHB10654</strain>
    </source>
</reference>
<evidence type="ECO:0000313" key="2">
    <source>
        <dbReference type="Proteomes" id="UP000814140"/>
    </source>
</evidence>
<organism evidence="1 2">
    <name type="scientific">Artomyces pyxidatus</name>
    <dbReference type="NCBI Taxonomy" id="48021"/>
    <lineage>
        <taxon>Eukaryota</taxon>
        <taxon>Fungi</taxon>
        <taxon>Dikarya</taxon>
        <taxon>Basidiomycota</taxon>
        <taxon>Agaricomycotina</taxon>
        <taxon>Agaricomycetes</taxon>
        <taxon>Russulales</taxon>
        <taxon>Auriscalpiaceae</taxon>
        <taxon>Artomyces</taxon>
    </lineage>
</organism>
<dbReference type="Proteomes" id="UP000814140">
    <property type="component" value="Unassembled WGS sequence"/>
</dbReference>
<protein>
    <submittedName>
        <fullName evidence="1">Uncharacterized protein</fullName>
    </submittedName>
</protein>
<keyword evidence="2" id="KW-1185">Reference proteome</keyword>
<reference evidence="1" key="2">
    <citation type="journal article" date="2022" name="New Phytol.">
        <title>Evolutionary transition to the ectomycorrhizal habit in the genomes of a hyperdiverse lineage of mushroom-forming fungi.</title>
        <authorList>
            <person name="Looney B."/>
            <person name="Miyauchi S."/>
            <person name="Morin E."/>
            <person name="Drula E."/>
            <person name="Courty P.E."/>
            <person name="Kohler A."/>
            <person name="Kuo A."/>
            <person name="LaButti K."/>
            <person name="Pangilinan J."/>
            <person name="Lipzen A."/>
            <person name="Riley R."/>
            <person name="Andreopoulos W."/>
            <person name="He G."/>
            <person name="Johnson J."/>
            <person name="Nolan M."/>
            <person name="Tritt A."/>
            <person name="Barry K.W."/>
            <person name="Grigoriev I.V."/>
            <person name="Nagy L.G."/>
            <person name="Hibbett D."/>
            <person name="Henrissat B."/>
            <person name="Matheny P.B."/>
            <person name="Labbe J."/>
            <person name="Martin F.M."/>
        </authorList>
    </citation>
    <scope>NUCLEOTIDE SEQUENCE</scope>
    <source>
        <strain evidence="1">HHB10654</strain>
    </source>
</reference>
<dbReference type="EMBL" id="MU277192">
    <property type="protein sequence ID" value="KAI0066752.1"/>
    <property type="molecule type" value="Genomic_DNA"/>
</dbReference>